<dbReference type="InterPro" id="IPR020019">
    <property type="entry name" value="AcTrfase_PglD-like"/>
</dbReference>
<proteinExistence type="predicted"/>
<feature type="domain" description="PglD N-terminal" evidence="5">
    <location>
        <begin position="2"/>
        <end position="75"/>
    </location>
</feature>
<evidence type="ECO:0000256" key="4">
    <source>
        <dbReference type="PIRSR" id="PIRSR620019-2"/>
    </source>
</evidence>
<dbReference type="OrthoDB" id="9794407at2"/>
<organism evidence="6 7">
    <name type="scientific">Fictibacillus macauensis ZFHKF-1</name>
    <dbReference type="NCBI Taxonomy" id="1196324"/>
    <lineage>
        <taxon>Bacteria</taxon>
        <taxon>Bacillati</taxon>
        <taxon>Bacillota</taxon>
        <taxon>Bacilli</taxon>
        <taxon>Bacillales</taxon>
        <taxon>Fictibacillaceae</taxon>
        <taxon>Fictibacillus</taxon>
    </lineage>
</organism>
<keyword evidence="1" id="KW-0808">Transferase</keyword>
<feature type="site" description="Increases basicity of active site His" evidence="3">
    <location>
        <position position="134"/>
    </location>
</feature>
<dbReference type="EMBL" id="AKKV01000020">
    <property type="protein sequence ID" value="EIT86537.1"/>
    <property type="molecule type" value="Genomic_DNA"/>
</dbReference>
<dbReference type="NCBIfam" id="TIGR03570">
    <property type="entry name" value="NeuD_NnaD"/>
    <property type="match status" value="1"/>
</dbReference>
<dbReference type="GO" id="GO:0016740">
    <property type="term" value="F:transferase activity"/>
    <property type="evidence" value="ECO:0007669"/>
    <property type="project" value="UniProtKB-KW"/>
</dbReference>
<reference evidence="6 7" key="1">
    <citation type="journal article" date="2012" name="J. Bacteriol.">
        <title>Genome of Bacillus macauensis ZFHKF-1, a Long-Chain-Forming Bacterium.</title>
        <authorList>
            <person name="Cai L."/>
            <person name="Zhang T."/>
        </authorList>
    </citation>
    <scope>NUCLEOTIDE SEQUENCE [LARGE SCALE GENOMIC DNA]</scope>
    <source>
        <strain evidence="6 7">ZFHKF-1</strain>
    </source>
</reference>
<dbReference type="SUPFAM" id="SSF51161">
    <property type="entry name" value="Trimeric LpxA-like enzymes"/>
    <property type="match status" value="1"/>
</dbReference>
<dbReference type="Gene3D" id="2.160.10.10">
    <property type="entry name" value="Hexapeptide repeat proteins"/>
    <property type="match status" value="1"/>
</dbReference>
<comment type="caution">
    <text evidence="6">The sequence shown here is derived from an EMBL/GenBank/DDBJ whole genome shotgun (WGS) entry which is preliminary data.</text>
</comment>
<name>I8AL12_9BACL</name>
<dbReference type="InterPro" id="IPR011004">
    <property type="entry name" value="Trimer_LpxA-like_sf"/>
</dbReference>
<evidence type="ECO:0000256" key="1">
    <source>
        <dbReference type="ARBA" id="ARBA00022679"/>
    </source>
</evidence>
<dbReference type="PANTHER" id="PTHR43300">
    <property type="entry name" value="ACETYLTRANSFERASE"/>
    <property type="match status" value="1"/>
</dbReference>
<dbReference type="Pfam" id="PF17836">
    <property type="entry name" value="PglD_N"/>
    <property type="match status" value="1"/>
</dbReference>
<evidence type="ECO:0000256" key="2">
    <source>
        <dbReference type="ARBA" id="ARBA00022737"/>
    </source>
</evidence>
<gene>
    <name evidence="6" type="ORF">A374_03164</name>
</gene>
<evidence type="ECO:0000313" key="7">
    <source>
        <dbReference type="Proteomes" id="UP000004080"/>
    </source>
</evidence>
<dbReference type="STRING" id="1196324.A374_03164"/>
<protein>
    <recommendedName>
        <fullName evidence="5">PglD N-terminal domain-containing protein</fullName>
    </recommendedName>
</protein>
<dbReference type="RefSeq" id="WP_007200732.1">
    <property type="nucleotide sequence ID" value="NZ_AKKV01000020.1"/>
</dbReference>
<dbReference type="PANTHER" id="PTHR43300:SF7">
    <property type="entry name" value="UDP-N-ACETYLBACILLOSAMINE N-ACETYLTRANSFERASE"/>
    <property type="match status" value="1"/>
</dbReference>
<evidence type="ECO:0000256" key="3">
    <source>
        <dbReference type="PIRSR" id="PIRSR620019-1"/>
    </source>
</evidence>
<evidence type="ECO:0000259" key="5">
    <source>
        <dbReference type="Pfam" id="PF17836"/>
    </source>
</evidence>
<dbReference type="InterPro" id="IPR050179">
    <property type="entry name" value="Trans_hexapeptide_repeat"/>
</dbReference>
<feature type="binding site" evidence="4">
    <location>
        <position position="142"/>
    </location>
    <ligand>
        <name>acetyl-CoA</name>
        <dbReference type="ChEBI" id="CHEBI:57288"/>
    </ligand>
</feature>
<feature type="active site" description="Proton acceptor" evidence="3">
    <location>
        <position position="133"/>
    </location>
</feature>
<dbReference type="Proteomes" id="UP000004080">
    <property type="component" value="Unassembled WGS sequence"/>
</dbReference>
<feature type="binding site" evidence="4">
    <location>
        <position position="66"/>
    </location>
    <ligand>
        <name>substrate</name>
    </ligand>
</feature>
<dbReference type="eggNOG" id="COG0110">
    <property type="taxonomic scope" value="Bacteria"/>
</dbReference>
<sequence length="208" mass="22107">MKIILIGKGGHSKVIKDMIDLQPSLEIVGYLDQKYPTASWQDGVFYGPMTAASSFTEDVKFVIAVGDNQIRKRIYIDLKMKENRFATIIHPTAIISPSAKIGYGTVIMASVVIQADAIIGAHTIINTAAVIEHDNVIANYAHISPQATLTGTVSIEEGVHIGAGAIVIPGIHIGAWSIIGAGATVIHNLPSLCTAVGVPARLLDNMEE</sequence>
<dbReference type="Pfam" id="PF00132">
    <property type="entry name" value="Hexapep"/>
    <property type="match status" value="1"/>
</dbReference>
<dbReference type="PROSITE" id="PS00101">
    <property type="entry name" value="HEXAPEP_TRANSFERASES"/>
    <property type="match status" value="1"/>
</dbReference>
<dbReference type="AlphaFoldDB" id="I8AL12"/>
<keyword evidence="7" id="KW-1185">Reference proteome</keyword>
<dbReference type="InterPro" id="IPR018357">
    <property type="entry name" value="Hexapep_transf_CS"/>
</dbReference>
<dbReference type="InterPro" id="IPR001451">
    <property type="entry name" value="Hexapep"/>
</dbReference>
<dbReference type="Gene3D" id="3.40.50.20">
    <property type="match status" value="1"/>
</dbReference>
<dbReference type="CDD" id="cd03360">
    <property type="entry name" value="LbH_AT_putative"/>
    <property type="match status" value="1"/>
</dbReference>
<keyword evidence="2" id="KW-0677">Repeat</keyword>
<dbReference type="PATRIC" id="fig|1196324.3.peg.640"/>
<evidence type="ECO:0000313" key="6">
    <source>
        <dbReference type="EMBL" id="EIT86537.1"/>
    </source>
</evidence>
<dbReference type="InterPro" id="IPR041561">
    <property type="entry name" value="PglD_N"/>
</dbReference>
<accession>I8AL12</accession>